<feature type="transmembrane region" description="Helical" evidence="1">
    <location>
        <begin position="31"/>
        <end position="49"/>
    </location>
</feature>
<keyword evidence="3" id="KW-1185">Reference proteome</keyword>
<gene>
    <name evidence="2" type="ordered locus">Dbac_0379</name>
</gene>
<dbReference type="RefSeq" id="WP_012805591.1">
    <property type="nucleotide sequence ID" value="NC_013173.1"/>
</dbReference>
<accession>C7LVG4</accession>
<evidence type="ECO:0000313" key="3">
    <source>
        <dbReference type="Proteomes" id="UP000002216"/>
    </source>
</evidence>
<proteinExistence type="predicted"/>
<sequence>MGTPFALWKYQAVENRADHIQRIGGNVMKQLCYLFWLAGMATLVAYGWSDTLLNQVSDVVHFMGQLVAFVIA</sequence>
<keyword evidence="1" id="KW-0472">Membrane</keyword>
<dbReference type="AlphaFoldDB" id="C7LVG4"/>
<keyword evidence="1" id="KW-1133">Transmembrane helix</keyword>
<evidence type="ECO:0000313" key="2">
    <source>
        <dbReference type="EMBL" id="ACU88506.1"/>
    </source>
</evidence>
<dbReference type="HOGENOM" id="CLU_2715759_0_0_7"/>
<dbReference type="EMBL" id="CP001629">
    <property type="protein sequence ID" value="ACU88506.1"/>
    <property type="molecule type" value="Genomic_DNA"/>
</dbReference>
<reference evidence="2 3" key="1">
    <citation type="journal article" date="2009" name="Stand. Genomic Sci.">
        <title>Complete genome sequence of Desulfomicrobium baculatum type strain (X).</title>
        <authorList>
            <person name="Copeland A."/>
            <person name="Spring S."/>
            <person name="Goker M."/>
            <person name="Schneider S."/>
            <person name="Lapidus A."/>
            <person name="Del Rio T.G."/>
            <person name="Tice H."/>
            <person name="Cheng J.F."/>
            <person name="Chen F."/>
            <person name="Nolan M."/>
            <person name="Bruce D."/>
            <person name="Goodwin L."/>
            <person name="Pitluck S."/>
            <person name="Ivanova N."/>
            <person name="Mavrommatis K."/>
            <person name="Ovchinnikova G."/>
            <person name="Pati A."/>
            <person name="Chen A."/>
            <person name="Palaniappan K."/>
            <person name="Land M."/>
            <person name="Hauser L."/>
            <person name="Chang Y.J."/>
            <person name="Jeffries C.C."/>
            <person name="Meincke L."/>
            <person name="Sims D."/>
            <person name="Brettin T."/>
            <person name="Detter J.C."/>
            <person name="Han C."/>
            <person name="Chain P."/>
            <person name="Bristow J."/>
            <person name="Eisen J.A."/>
            <person name="Markowitz V."/>
            <person name="Hugenholtz P."/>
            <person name="Kyrpides N.C."/>
            <person name="Klenk H.P."/>
            <person name="Lucas S."/>
        </authorList>
    </citation>
    <scope>NUCLEOTIDE SEQUENCE [LARGE SCALE GENOMIC DNA]</scope>
    <source>
        <strain evidence="3">DSM 4028 / VKM B-1378 / X</strain>
    </source>
</reference>
<organism evidence="2 3">
    <name type="scientific">Desulfomicrobium baculatum (strain DSM 4028 / VKM B-1378 / X)</name>
    <name type="common">Desulfovibrio baculatus</name>
    <dbReference type="NCBI Taxonomy" id="525897"/>
    <lineage>
        <taxon>Bacteria</taxon>
        <taxon>Pseudomonadati</taxon>
        <taxon>Thermodesulfobacteriota</taxon>
        <taxon>Desulfovibrionia</taxon>
        <taxon>Desulfovibrionales</taxon>
        <taxon>Desulfomicrobiaceae</taxon>
        <taxon>Desulfomicrobium</taxon>
    </lineage>
</organism>
<dbReference type="Proteomes" id="UP000002216">
    <property type="component" value="Chromosome"/>
</dbReference>
<name>C7LVG4_DESBD</name>
<dbReference type="OrthoDB" id="5472267at2"/>
<keyword evidence="1" id="KW-0812">Transmembrane</keyword>
<dbReference type="STRING" id="525897.Dbac_0379"/>
<dbReference type="KEGG" id="dba:Dbac_0379"/>
<evidence type="ECO:0000256" key="1">
    <source>
        <dbReference type="SAM" id="Phobius"/>
    </source>
</evidence>
<protein>
    <submittedName>
        <fullName evidence="2">Uncharacterized protein</fullName>
    </submittedName>
</protein>